<dbReference type="EMBL" id="FOZN01000001">
    <property type="protein sequence ID" value="SFR99986.1"/>
    <property type="molecule type" value="Genomic_DNA"/>
</dbReference>
<evidence type="ECO:0000256" key="3">
    <source>
        <dbReference type="ARBA" id="ARBA00022729"/>
    </source>
</evidence>
<keyword evidence="7" id="KW-1185">Reference proteome</keyword>
<dbReference type="InterPro" id="IPR028082">
    <property type="entry name" value="Peripla_BP_I"/>
</dbReference>
<dbReference type="PROSITE" id="PS51257">
    <property type="entry name" value="PROKAR_LIPOPROTEIN"/>
    <property type="match status" value="1"/>
</dbReference>
<dbReference type="GO" id="GO:0030246">
    <property type="term" value="F:carbohydrate binding"/>
    <property type="evidence" value="ECO:0007669"/>
    <property type="project" value="UniProtKB-ARBA"/>
</dbReference>
<evidence type="ECO:0000256" key="1">
    <source>
        <dbReference type="ARBA" id="ARBA00004196"/>
    </source>
</evidence>
<feature type="chain" id="PRO_5041698198" evidence="4">
    <location>
        <begin position="22"/>
        <end position="332"/>
    </location>
</feature>
<dbReference type="Gene3D" id="3.40.50.2300">
    <property type="match status" value="2"/>
</dbReference>
<evidence type="ECO:0000256" key="2">
    <source>
        <dbReference type="ARBA" id="ARBA00007639"/>
    </source>
</evidence>
<evidence type="ECO:0000259" key="5">
    <source>
        <dbReference type="Pfam" id="PF13407"/>
    </source>
</evidence>
<dbReference type="CDD" id="cd20007">
    <property type="entry name" value="PBP1_ABC_sugar_binding-like"/>
    <property type="match status" value="1"/>
</dbReference>
<dbReference type="Proteomes" id="UP000198506">
    <property type="component" value="Unassembled WGS sequence"/>
</dbReference>
<evidence type="ECO:0000313" key="6">
    <source>
        <dbReference type="EMBL" id="SFR99986.1"/>
    </source>
</evidence>
<dbReference type="AlphaFoldDB" id="A0AA94KYP4"/>
<reference evidence="6 7" key="1">
    <citation type="submission" date="2016-10" db="EMBL/GenBank/DDBJ databases">
        <authorList>
            <person name="Varghese N."/>
            <person name="Submissions S."/>
        </authorList>
    </citation>
    <scope>NUCLEOTIDE SEQUENCE [LARGE SCALE GENOMIC DNA]</scope>
    <source>
        <strain evidence="6 7">IAM 15147</strain>
    </source>
</reference>
<dbReference type="SUPFAM" id="SSF53822">
    <property type="entry name" value="Periplasmic binding protein-like I"/>
    <property type="match status" value="1"/>
</dbReference>
<dbReference type="PANTHER" id="PTHR46847:SF1">
    <property type="entry name" value="D-ALLOSE-BINDING PERIPLASMIC PROTEIN-RELATED"/>
    <property type="match status" value="1"/>
</dbReference>
<feature type="signal peptide" evidence="4">
    <location>
        <begin position="1"/>
        <end position="21"/>
    </location>
</feature>
<comment type="similarity">
    <text evidence="2">Belongs to the bacterial solute-binding protein 2 family.</text>
</comment>
<comment type="subcellular location">
    <subcellularLocation>
        <location evidence="1">Cell envelope</location>
    </subcellularLocation>
</comment>
<gene>
    <name evidence="6" type="ORF">SAMN04487783_0407</name>
</gene>
<keyword evidence="3 4" id="KW-0732">Signal</keyword>
<dbReference type="InterPro" id="IPR025997">
    <property type="entry name" value="SBP_2_dom"/>
</dbReference>
<comment type="caution">
    <text evidence="6">The sequence shown here is derived from an EMBL/GenBank/DDBJ whole genome shotgun (WGS) entry which is preliminary data.</text>
</comment>
<proteinExistence type="inferred from homology"/>
<evidence type="ECO:0000256" key="4">
    <source>
        <dbReference type="SAM" id="SignalP"/>
    </source>
</evidence>
<protein>
    <submittedName>
        <fullName evidence="6">Monosaccharide ABC transporter substrate-binding protein, CUT2 family</fullName>
    </submittedName>
</protein>
<feature type="domain" description="Periplasmic binding protein" evidence="5">
    <location>
        <begin position="44"/>
        <end position="301"/>
    </location>
</feature>
<dbReference type="PANTHER" id="PTHR46847">
    <property type="entry name" value="D-ALLOSE-BINDING PERIPLASMIC PROTEIN-RELATED"/>
    <property type="match status" value="1"/>
</dbReference>
<dbReference type="Pfam" id="PF13407">
    <property type="entry name" value="Peripla_BP_4"/>
    <property type="match status" value="1"/>
</dbReference>
<dbReference type="GO" id="GO:0030313">
    <property type="term" value="C:cell envelope"/>
    <property type="evidence" value="ECO:0007669"/>
    <property type="project" value="UniProtKB-SubCell"/>
</dbReference>
<evidence type="ECO:0000313" key="7">
    <source>
        <dbReference type="Proteomes" id="UP000198506"/>
    </source>
</evidence>
<accession>A0AA94KYP4</accession>
<organism evidence="6 7">
    <name type="scientific">Agrococcus baldri</name>
    <dbReference type="NCBI Taxonomy" id="153730"/>
    <lineage>
        <taxon>Bacteria</taxon>
        <taxon>Bacillati</taxon>
        <taxon>Actinomycetota</taxon>
        <taxon>Actinomycetes</taxon>
        <taxon>Micrococcales</taxon>
        <taxon>Microbacteriaceae</taxon>
        <taxon>Agrococcus</taxon>
    </lineage>
</organism>
<name>A0AA94KYP4_9MICO</name>
<sequence length="332" mass="34629">MTRRKVSALLAVATVALTAGCAAGTGADRDPVDAQGAAADTPRIAFIPGISSDPFFVAMEIAAQEQAEELGFELVYQGSSSDYSPQAQLPFVESALADDIDALIIAPTDGDALQASVQRATAQGVPVITVDTTVTDQSELVSHVTGDNEDGGRQAAIAMAELVGGDGQVFVMSGAPTITTDTQRVEGFVNEIEANHPDIEIVGIEYAYSQPTEATTKINAALLNYPDLAGVFAVEGNSGVGAVAALRNADAIGDVALIGYDAYSNQVAELEEGLYSALIAQDPAEEARIAIEFALAAIEGRDDDIEAQVIIPNVVMTAENLSETRQYQYAEK</sequence>